<keyword evidence="1" id="KW-1133">Transmembrane helix</keyword>
<evidence type="ECO:0008006" key="4">
    <source>
        <dbReference type="Google" id="ProtNLM"/>
    </source>
</evidence>
<comment type="caution">
    <text evidence="2">The sequence shown here is derived from an EMBL/GenBank/DDBJ whole genome shotgun (WGS) entry which is preliminary data.</text>
</comment>
<dbReference type="RefSeq" id="WP_191803658.1">
    <property type="nucleotide sequence ID" value="NZ_JACSQL010000013.1"/>
</dbReference>
<evidence type="ECO:0000313" key="3">
    <source>
        <dbReference type="Proteomes" id="UP000608071"/>
    </source>
</evidence>
<accession>A0ABR8T4H9</accession>
<dbReference type="EMBL" id="JACSQL010000013">
    <property type="protein sequence ID" value="MBD7970500.1"/>
    <property type="molecule type" value="Genomic_DNA"/>
</dbReference>
<sequence>MDIFTNENQSIRRHSVTDEELKQISVVPRVIDQITNSTMKKKSNHRWKTVSLFLLFCVCIASVTTYAAEEFAKIYNKKGKVVVDTYPMKDRNYYSKESKRIEKLKPEAKPGELTAYFPIEADLQAYLGPNEILYEYKPIQYYDINEYYKKAKSTSAPDLISPPYLSKGYTFHYATIWPEYPSAGDGEGSEYDKLLQRLSLKAKGSKEKISAETLHWSKSGGVILYFSTKEEPYSLTVLASYAIGMNVPQPAGAISRKIKIGTQEAVIVQDPSNTYFNTKIAWYDESTSTAYFMEDNASEALSEEEMVKMADSLIHAK</sequence>
<reference evidence="2 3" key="1">
    <citation type="submission" date="2020-08" db="EMBL/GenBank/DDBJ databases">
        <title>A Genomic Blueprint of the Chicken Gut Microbiome.</title>
        <authorList>
            <person name="Gilroy R."/>
            <person name="Ravi A."/>
            <person name="Getino M."/>
            <person name="Pursley I."/>
            <person name="Horton D.L."/>
            <person name="Alikhan N.-F."/>
            <person name="Baker D."/>
            <person name="Gharbi K."/>
            <person name="Hall N."/>
            <person name="Watson M."/>
            <person name="Adriaenssens E.M."/>
            <person name="Foster-Nyarko E."/>
            <person name="Jarju S."/>
            <person name="Secka A."/>
            <person name="Antonio M."/>
            <person name="Oren A."/>
            <person name="Chaudhuri R."/>
            <person name="La Ragione R.M."/>
            <person name="Hildebrand F."/>
            <person name="Pallen M.J."/>
        </authorList>
    </citation>
    <scope>NUCLEOTIDE SEQUENCE [LARGE SCALE GENOMIC DNA]</scope>
    <source>
        <strain evidence="2 3">Sa2BVA9</strain>
    </source>
</reference>
<name>A0ABR8T4H9_9BACL</name>
<evidence type="ECO:0000256" key="1">
    <source>
        <dbReference type="SAM" id="Phobius"/>
    </source>
</evidence>
<gene>
    <name evidence="2" type="ORF">H9647_20755</name>
</gene>
<dbReference type="Proteomes" id="UP000608071">
    <property type="component" value="Unassembled WGS sequence"/>
</dbReference>
<keyword evidence="3" id="KW-1185">Reference proteome</keyword>
<keyword evidence="1" id="KW-0472">Membrane</keyword>
<organism evidence="2 3">
    <name type="scientific">Paenibacillus gallinarum</name>
    <dbReference type="NCBI Taxonomy" id="2762232"/>
    <lineage>
        <taxon>Bacteria</taxon>
        <taxon>Bacillati</taxon>
        <taxon>Bacillota</taxon>
        <taxon>Bacilli</taxon>
        <taxon>Bacillales</taxon>
        <taxon>Paenibacillaceae</taxon>
        <taxon>Paenibacillus</taxon>
    </lineage>
</organism>
<feature type="transmembrane region" description="Helical" evidence="1">
    <location>
        <begin position="49"/>
        <end position="68"/>
    </location>
</feature>
<keyword evidence="1" id="KW-0812">Transmembrane</keyword>
<protein>
    <recommendedName>
        <fullName evidence="4">DUF4367 domain-containing protein</fullName>
    </recommendedName>
</protein>
<evidence type="ECO:0000313" key="2">
    <source>
        <dbReference type="EMBL" id="MBD7970500.1"/>
    </source>
</evidence>
<proteinExistence type="predicted"/>